<dbReference type="Proteomes" id="UP000176611">
    <property type="component" value="Unassembled WGS sequence"/>
</dbReference>
<proteinExistence type="predicted"/>
<keyword evidence="3" id="KW-0694">RNA-binding</keyword>
<reference evidence="4 5" key="1">
    <citation type="journal article" date="2016" name="Nat. Commun.">
        <title>Thousands of microbial genomes shed light on interconnected biogeochemical processes in an aquifer system.</title>
        <authorList>
            <person name="Anantharaman K."/>
            <person name="Brown C.T."/>
            <person name="Hug L.A."/>
            <person name="Sharon I."/>
            <person name="Castelle C.J."/>
            <person name="Probst A.J."/>
            <person name="Thomas B.C."/>
            <person name="Singh A."/>
            <person name="Wilkins M.J."/>
            <person name="Karaoz U."/>
            <person name="Brodie E.L."/>
            <person name="Williams K.H."/>
            <person name="Hubbard S.S."/>
            <person name="Banfield J.F."/>
        </authorList>
    </citation>
    <scope>NUCLEOTIDE SEQUENCE [LARGE SCALE GENOMIC DNA]</scope>
</reference>
<comment type="caution">
    <text evidence="4">The sequence shown here is derived from an EMBL/GenBank/DDBJ whole genome shotgun (WGS) entry which is preliminary data.</text>
</comment>
<dbReference type="GO" id="GO:0004045">
    <property type="term" value="F:peptidyl-tRNA hydrolase activity"/>
    <property type="evidence" value="ECO:0007669"/>
    <property type="project" value="InterPro"/>
</dbReference>
<dbReference type="InterPro" id="IPR036416">
    <property type="entry name" value="Pept_tRNA_hydro_sf"/>
</dbReference>
<dbReference type="EMBL" id="MHJO01000015">
    <property type="protein sequence ID" value="OGY69297.1"/>
    <property type="molecule type" value="Genomic_DNA"/>
</dbReference>
<dbReference type="SUPFAM" id="SSF53178">
    <property type="entry name" value="Peptidyl-tRNA hydrolase-like"/>
    <property type="match status" value="1"/>
</dbReference>
<evidence type="ECO:0000256" key="2">
    <source>
        <dbReference type="ARBA" id="ARBA00022801"/>
    </source>
</evidence>
<dbReference type="Gene3D" id="3.40.50.1470">
    <property type="entry name" value="Peptidyl-tRNA hydrolase"/>
    <property type="match status" value="1"/>
</dbReference>
<dbReference type="GO" id="GO:0000049">
    <property type="term" value="F:tRNA binding"/>
    <property type="evidence" value="ECO:0007669"/>
    <property type="project" value="UniProtKB-KW"/>
</dbReference>
<organism evidence="4 5">
    <name type="scientific">Candidatus Harrisonbacteria bacterium RIFOXYD1_FULL_40_9</name>
    <dbReference type="NCBI Taxonomy" id="1798412"/>
    <lineage>
        <taxon>Bacteria</taxon>
        <taxon>Candidatus Harrisoniibacteriota</taxon>
    </lineage>
</organism>
<dbReference type="NCBIfam" id="TIGR00447">
    <property type="entry name" value="pth"/>
    <property type="match status" value="1"/>
</dbReference>
<keyword evidence="1" id="KW-0820">tRNA-binding</keyword>
<name>A0A1G1ZZH0_9BACT</name>
<dbReference type="Pfam" id="PF01195">
    <property type="entry name" value="Pept_tRNA_hydro"/>
    <property type="match status" value="1"/>
</dbReference>
<dbReference type="AlphaFoldDB" id="A0A1G1ZZH0"/>
<dbReference type="PANTHER" id="PTHR17224:SF1">
    <property type="entry name" value="PEPTIDYL-TRNA HYDROLASE"/>
    <property type="match status" value="1"/>
</dbReference>
<dbReference type="PANTHER" id="PTHR17224">
    <property type="entry name" value="PEPTIDYL-TRNA HYDROLASE"/>
    <property type="match status" value="1"/>
</dbReference>
<evidence type="ECO:0008006" key="6">
    <source>
        <dbReference type="Google" id="ProtNLM"/>
    </source>
</evidence>
<accession>A0A1G1ZZH0</accession>
<gene>
    <name evidence="4" type="ORF">A2586_01360</name>
</gene>
<evidence type="ECO:0000256" key="3">
    <source>
        <dbReference type="ARBA" id="ARBA00022884"/>
    </source>
</evidence>
<dbReference type="InterPro" id="IPR001328">
    <property type="entry name" value="Pept_tRNA_hydro"/>
</dbReference>
<sequence length="174" mass="20007">MKYILGIGNPQPEHEFTYHNIGILAVNAFAETLTHSNWKKVHEFMYQEHKDLVFIKSLSYMNNSGNAAKELIHYFNARPETLLITHDDADIFLGKYKVTHGGRSGGHNGIESIIHALGTNNFWRLKIGIRDEKEMERKKADEIVLEPINKDHLKILESVFTDSWNALKNSFLKS</sequence>
<protein>
    <recommendedName>
        <fullName evidence="6">Peptidyl-tRNA hydrolase</fullName>
    </recommendedName>
</protein>
<evidence type="ECO:0000256" key="1">
    <source>
        <dbReference type="ARBA" id="ARBA00022555"/>
    </source>
</evidence>
<evidence type="ECO:0000313" key="4">
    <source>
        <dbReference type="EMBL" id="OGY69297.1"/>
    </source>
</evidence>
<keyword evidence="2" id="KW-0378">Hydrolase</keyword>
<evidence type="ECO:0000313" key="5">
    <source>
        <dbReference type="Proteomes" id="UP000176611"/>
    </source>
</evidence>